<comment type="similarity">
    <text evidence="1 3">Belongs to the RelE toxin family.</text>
</comment>
<reference evidence="4 5" key="1">
    <citation type="submission" date="2016-10" db="EMBL/GenBank/DDBJ databases">
        <authorList>
            <person name="de Groot N.N."/>
        </authorList>
    </citation>
    <scope>NUCLEOTIDE SEQUENCE [LARGE SCALE GENOMIC DNA]</scope>
    <source>
        <strain evidence="4 5">DSM 23421</strain>
    </source>
</reference>
<organism evidence="4 5">
    <name type="scientific">Pricia antarctica</name>
    <dbReference type="NCBI Taxonomy" id="641691"/>
    <lineage>
        <taxon>Bacteria</taxon>
        <taxon>Pseudomonadati</taxon>
        <taxon>Bacteroidota</taxon>
        <taxon>Flavobacteriia</taxon>
        <taxon>Flavobacteriales</taxon>
        <taxon>Flavobacteriaceae</taxon>
        <taxon>Pricia</taxon>
    </lineage>
</organism>
<protein>
    <recommendedName>
        <fullName evidence="3">Toxin</fullName>
    </recommendedName>
</protein>
<evidence type="ECO:0000313" key="4">
    <source>
        <dbReference type="EMBL" id="SDE50762.1"/>
    </source>
</evidence>
<evidence type="ECO:0000313" key="5">
    <source>
        <dbReference type="Proteomes" id="UP000199109"/>
    </source>
</evidence>
<evidence type="ECO:0000256" key="2">
    <source>
        <dbReference type="ARBA" id="ARBA00022649"/>
    </source>
</evidence>
<accession>A0A1G7DGW2</accession>
<sequence length="99" mass="11880">MAEYNLTNKAVEDLDKIWNYTFDRWSEKQADDYYDMLIASCQKLAQNTSLGRNYNGITENLFGLRTNRHIIFYRIIAEEEIEVERILYERMDLESTILE</sequence>
<dbReference type="InterPro" id="IPR051803">
    <property type="entry name" value="TA_system_RelE-like_toxin"/>
</dbReference>
<name>A0A1G7DGW2_9FLAO</name>
<dbReference type="PANTHER" id="PTHR33755:SF9">
    <property type="entry name" value="TOXIN PARE1"/>
    <property type="match status" value="1"/>
</dbReference>
<gene>
    <name evidence="4" type="ORF">SAMN05421636_105321</name>
</gene>
<dbReference type="AlphaFoldDB" id="A0A1G7DGW2"/>
<dbReference type="OrthoDB" id="7173315at2"/>
<evidence type="ECO:0000256" key="1">
    <source>
        <dbReference type="ARBA" id="ARBA00006226"/>
    </source>
</evidence>
<keyword evidence="2" id="KW-1277">Toxin-antitoxin system</keyword>
<dbReference type="RefSeq" id="WP_091868783.1">
    <property type="nucleotide sequence ID" value="NZ_FNAO01000005.1"/>
</dbReference>
<dbReference type="PANTHER" id="PTHR33755">
    <property type="entry name" value="TOXIN PARE1-RELATED"/>
    <property type="match status" value="1"/>
</dbReference>
<dbReference type="PIRSF" id="PIRSF029218">
    <property type="entry name" value="ParE"/>
    <property type="match status" value="1"/>
</dbReference>
<dbReference type="InterPro" id="IPR007712">
    <property type="entry name" value="RelE/ParE_toxin"/>
</dbReference>
<dbReference type="Pfam" id="PF05016">
    <property type="entry name" value="ParE_toxin"/>
    <property type="match status" value="1"/>
</dbReference>
<keyword evidence="5" id="KW-1185">Reference proteome</keyword>
<evidence type="ECO:0000256" key="3">
    <source>
        <dbReference type="PIRNR" id="PIRNR029218"/>
    </source>
</evidence>
<dbReference type="InterPro" id="IPR028344">
    <property type="entry name" value="ParE1/4"/>
</dbReference>
<dbReference type="InterPro" id="IPR035093">
    <property type="entry name" value="RelE/ParE_toxin_dom_sf"/>
</dbReference>
<dbReference type="STRING" id="641691.SAMN05421636_105321"/>
<dbReference type="Proteomes" id="UP000199109">
    <property type="component" value="Unassembled WGS sequence"/>
</dbReference>
<dbReference type="EMBL" id="FNAO01000005">
    <property type="protein sequence ID" value="SDE50762.1"/>
    <property type="molecule type" value="Genomic_DNA"/>
</dbReference>
<proteinExistence type="inferred from homology"/>
<dbReference type="Gene3D" id="3.30.2310.20">
    <property type="entry name" value="RelE-like"/>
    <property type="match status" value="1"/>
</dbReference>